<evidence type="ECO:0000256" key="1">
    <source>
        <dbReference type="SAM" id="Phobius"/>
    </source>
</evidence>
<dbReference type="AlphaFoldDB" id="L8WGZ3"/>
<dbReference type="HOGENOM" id="CLU_2172792_0_0_1"/>
<keyword evidence="1" id="KW-1133">Transmembrane helix</keyword>
<gene>
    <name evidence="2" type="ORF">AG1IA_08775</name>
</gene>
<protein>
    <submittedName>
        <fullName evidence="2">Uncharacterized protein</fullName>
    </submittedName>
</protein>
<keyword evidence="1" id="KW-0472">Membrane</keyword>
<dbReference type="Proteomes" id="UP000011668">
    <property type="component" value="Unassembled WGS sequence"/>
</dbReference>
<sequence length="110" mass="12303">MLGMYQEVSVHPAIYWRRRLWTSRFRAYMNATIIALISFALPIGVFKAYKINLDTFKLGKVRAELARRLAGIIDIVPLGVQDALDSKVGTTVGLEQSVSAIRCTTPFEKG</sequence>
<organism evidence="2 3">
    <name type="scientific">Thanatephorus cucumeris (strain AG1-IA)</name>
    <name type="common">Rice sheath blight fungus</name>
    <name type="synonym">Rhizoctonia solani</name>
    <dbReference type="NCBI Taxonomy" id="983506"/>
    <lineage>
        <taxon>Eukaryota</taxon>
        <taxon>Fungi</taxon>
        <taxon>Dikarya</taxon>
        <taxon>Basidiomycota</taxon>
        <taxon>Agaricomycotina</taxon>
        <taxon>Agaricomycetes</taxon>
        <taxon>Cantharellales</taxon>
        <taxon>Ceratobasidiaceae</taxon>
        <taxon>Rhizoctonia</taxon>
        <taxon>Rhizoctonia solani AG-1</taxon>
    </lineage>
</organism>
<comment type="caution">
    <text evidence="2">The sequence shown here is derived from an EMBL/GenBank/DDBJ whole genome shotgun (WGS) entry which is preliminary data.</text>
</comment>
<accession>L8WGZ3</accession>
<name>L8WGZ3_THACA</name>
<keyword evidence="3" id="KW-1185">Reference proteome</keyword>
<feature type="transmembrane region" description="Helical" evidence="1">
    <location>
        <begin position="27"/>
        <end position="49"/>
    </location>
</feature>
<dbReference type="EMBL" id="AFRT01002805">
    <property type="protein sequence ID" value="ELU37195.1"/>
    <property type="molecule type" value="Genomic_DNA"/>
</dbReference>
<reference evidence="2 3" key="1">
    <citation type="journal article" date="2013" name="Nat. Commun.">
        <title>The evolution and pathogenic mechanisms of the rice sheath blight pathogen.</title>
        <authorList>
            <person name="Zheng A."/>
            <person name="Lin R."/>
            <person name="Xu L."/>
            <person name="Qin P."/>
            <person name="Tang C."/>
            <person name="Ai P."/>
            <person name="Zhang D."/>
            <person name="Liu Y."/>
            <person name="Sun Z."/>
            <person name="Feng H."/>
            <person name="Wang Y."/>
            <person name="Chen Y."/>
            <person name="Liang X."/>
            <person name="Fu R."/>
            <person name="Li Q."/>
            <person name="Zhang J."/>
            <person name="Yu X."/>
            <person name="Xie Z."/>
            <person name="Ding L."/>
            <person name="Guan P."/>
            <person name="Tang J."/>
            <person name="Liang Y."/>
            <person name="Wang S."/>
            <person name="Deng Q."/>
            <person name="Li S."/>
            <person name="Zhu J."/>
            <person name="Wang L."/>
            <person name="Liu H."/>
            <person name="Li P."/>
        </authorList>
    </citation>
    <scope>NUCLEOTIDE SEQUENCE [LARGE SCALE GENOMIC DNA]</scope>
    <source>
        <strain evidence="3">AG-1 IA</strain>
    </source>
</reference>
<proteinExistence type="predicted"/>
<keyword evidence="1" id="KW-0812">Transmembrane</keyword>
<evidence type="ECO:0000313" key="3">
    <source>
        <dbReference type="Proteomes" id="UP000011668"/>
    </source>
</evidence>
<evidence type="ECO:0000313" key="2">
    <source>
        <dbReference type="EMBL" id="ELU37195.1"/>
    </source>
</evidence>